<protein>
    <submittedName>
        <fullName evidence="1">Uncharacterized protein</fullName>
    </submittedName>
</protein>
<sequence length="137" mass="16528">MEKQQWYYSDFNRQLHYMQFCEEPEFCKALAYLLTFKKHENLKVTPHTFSIEISNENIHIFIIHTVFFQQKEYEKVKEFKNVHFVSFGKELAEMNEFSEMKNEIKYISKTMLMATVTTLTENELVNAMARFVETDNI</sequence>
<reference evidence="1 2" key="1">
    <citation type="submission" date="2017-06" db="EMBL/GenBank/DDBJ databases">
        <title>Description of Avrilella dinanensis gen. nov. sp. nov.</title>
        <authorList>
            <person name="Leyer C."/>
            <person name="Sassi M."/>
            <person name="Minet J."/>
            <person name="Kayal S."/>
            <person name="Cattoir V."/>
        </authorList>
    </citation>
    <scope>NUCLEOTIDE SEQUENCE [LARGE SCALE GENOMIC DNA]</scope>
    <source>
        <strain evidence="1 2">UR159</strain>
    </source>
</reference>
<dbReference type="Proteomes" id="UP000231960">
    <property type="component" value="Unassembled WGS sequence"/>
</dbReference>
<evidence type="ECO:0000313" key="2">
    <source>
        <dbReference type="Proteomes" id="UP000231960"/>
    </source>
</evidence>
<keyword evidence="2" id="KW-1185">Reference proteome</keyword>
<dbReference type="RefSeq" id="WP_100676704.1">
    <property type="nucleotide sequence ID" value="NZ_NIPO01000001.1"/>
</dbReference>
<name>A0A2M9R2Z5_9FLAO</name>
<accession>A0A2M9R2Z5</accession>
<evidence type="ECO:0000313" key="1">
    <source>
        <dbReference type="EMBL" id="PJR03135.1"/>
    </source>
</evidence>
<dbReference type="OrthoDB" id="1360790at2"/>
<gene>
    <name evidence="1" type="ORF">CDL10_00460</name>
</gene>
<organism evidence="1 2">
    <name type="scientific">Avrilella dinanensis</name>
    <dbReference type="NCBI Taxonomy" id="2008672"/>
    <lineage>
        <taxon>Bacteria</taxon>
        <taxon>Pseudomonadati</taxon>
        <taxon>Bacteroidota</taxon>
        <taxon>Flavobacteriia</taxon>
        <taxon>Flavobacteriales</taxon>
        <taxon>Flavobacteriaceae</taxon>
        <taxon>Avrilella</taxon>
    </lineage>
</organism>
<proteinExistence type="predicted"/>
<comment type="caution">
    <text evidence="1">The sequence shown here is derived from an EMBL/GenBank/DDBJ whole genome shotgun (WGS) entry which is preliminary data.</text>
</comment>
<dbReference type="AlphaFoldDB" id="A0A2M9R2Z5"/>
<dbReference type="EMBL" id="NIPO01000001">
    <property type="protein sequence ID" value="PJR03135.1"/>
    <property type="molecule type" value="Genomic_DNA"/>
</dbReference>